<keyword evidence="2" id="KW-0732">Signal</keyword>
<feature type="chain" id="PRO_5002173339" description="DUF7707 domain-containing protein" evidence="2">
    <location>
        <begin position="21"/>
        <end position="193"/>
    </location>
</feature>
<protein>
    <recommendedName>
        <fullName evidence="3">DUF7707 domain-containing protein</fullName>
    </recommendedName>
</protein>
<dbReference type="PANTHER" id="PTHR38118">
    <property type="entry name" value="ANCHORED CELL WALL PROTEIN 11-RELATED"/>
    <property type="match status" value="1"/>
</dbReference>
<evidence type="ECO:0000256" key="1">
    <source>
        <dbReference type="SAM" id="MobiDB-lite"/>
    </source>
</evidence>
<organism evidence="4 5">
    <name type="scientific">Oidiodendron maius (strain Zn)</name>
    <dbReference type="NCBI Taxonomy" id="913774"/>
    <lineage>
        <taxon>Eukaryota</taxon>
        <taxon>Fungi</taxon>
        <taxon>Dikarya</taxon>
        <taxon>Ascomycota</taxon>
        <taxon>Pezizomycotina</taxon>
        <taxon>Leotiomycetes</taxon>
        <taxon>Leotiomycetes incertae sedis</taxon>
        <taxon>Myxotrichaceae</taxon>
        <taxon>Oidiodendron</taxon>
    </lineage>
</organism>
<evidence type="ECO:0000259" key="3">
    <source>
        <dbReference type="Pfam" id="PF24808"/>
    </source>
</evidence>
<evidence type="ECO:0000313" key="5">
    <source>
        <dbReference type="Proteomes" id="UP000054321"/>
    </source>
</evidence>
<dbReference type="Proteomes" id="UP000054321">
    <property type="component" value="Unassembled WGS sequence"/>
</dbReference>
<name>A0A0C3CS31_OIDMZ</name>
<dbReference type="PANTHER" id="PTHR38118:SF3">
    <property type="entry name" value="ANCHORED CELL WALL PROTEIN 11"/>
    <property type="match status" value="1"/>
</dbReference>
<dbReference type="EMBL" id="KN832875">
    <property type="protein sequence ID" value="KIN01819.1"/>
    <property type="molecule type" value="Genomic_DNA"/>
</dbReference>
<feature type="compositionally biased region" description="Low complexity" evidence="1">
    <location>
        <begin position="128"/>
        <end position="163"/>
    </location>
</feature>
<sequence length="193" mass="19415">MHTKRAATVALALLASSAVAQLNDSSVDIGAIDIGTKTTWCNAQYNSCNSLCGNPIANGCDNPSLSFNCTCANGSAPGLQYYIQTIPTFLCEQAYQNCIQANLQNSSGQDQCKAEEKTECGHLDPNDAVVVSPSTSSSSPSSTGATSAASNSATPTSSVSSSSSTGAAATMLALGREFGSGVIAVGVAAAVML</sequence>
<dbReference type="OrthoDB" id="2121879at2759"/>
<proteinExistence type="predicted"/>
<dbReference type="AlphaFoldDB" id="A0A0C3CS31"/>
<dbReference type="InterPro" id="IPR056124">
    <property type="entry name" value="DUF7707"/>
</dbReference>
<dbReference type="Pfam" id="PF24808">
    <property type="entry name" value="DUF7707"/>
    <property type="match status" value="1"/>
</dbReference>
<dbReference type="InParanoid" id="A0A0C3CS31"/>
<feature type="signal peptide" evidence="2">
    <location>
        <begin position="1"/>
        <end position="20"/>
    </location>
</feature>
<feature type="region of interest" description="Disordered" evidence="1">
    <location>
        <begin position="123"/>
        <end position="163"/>
    </location>
</feature>
<dbReference type="HOGENOM" id="CLU_084512_1_1_1"/>
<reference evidence="4 5" key="1">
    <citation type="submission" date="2014-04" db="EMBL/GenBank/DDBJ databases">
        <authorList>
            <consortium name="DOE Joint Genome Institute"/>
            <person name="Kuo A."/>
            <person name="Martino E."/>
            <person name="Perotto S."/>
            <person name="Kohler A."/>
            <person name="Nagy L.G."/>
            <person name="Floudas D."/>
            <person name="Copeland A."/>
            <person name="Barry K.W."/>
            <person name="Cichocki N."/>
            <person name="Veneault-Fourrey C."/>
            <person name="LaButti K."/>
            <person name="Lindquist E.A."/>
            <person name="Lipzen A."/>
            <person name="Lundell T."/>
            <person name="Morin E."/>
            <person name="Murat C."/>
            <person name="Sun H."/>
            <person name="Tunlid A."/>
            <person name="Henrissat B."/>
            <person name="Grigoriev I.V."/>
            <person name="Hibbett D.S."/>
            <person name="Martin F."/>
            <person name="Nordberg H.P."/>
            <person name="Cantor M.N."/>
            <person name="Hua S.X."/>
        </authorList>
    </citation>
    <scope>NUCLEOTIDE SEQUENCE [LARGE SCALE GENOMIC DNA]</scope>
    <source>
        <strain evidence="4 5">Zn</strain>
    </source>
</reference>
<keyword evidence="5" id="KW-1185">Reference proteome</keyword>
<accession>A0A0C3CS31</accession>
<reference evidence="5" key="2">
    <citation type="submission" date="2015-01" db="EMBL/GenBank/DDBJ databases">
        <title>Evolutionary Origins and Diversification of the Mycorrhizal Mutualists.</title>
        <authorList>
            <consortium name="DOE Joint Genome Institute"/>
            <consortium name="Mycorrhizal Genomics Consortium"/>
            <person name="Kohler A."/>
            <person name="Kuo A."/>
            <person name="Nagy L.G."/>
            <person name="Floudas D."/>
            <person name="Copeland A."/>
            <person name="Barry K.W."/>
            <person name="Cichocki N."/>
            <person name="Veneault-Fourrey C."/>
            <person name="LaButti K."/>
            <person name="Lindquist E.A."/>
            <person name="Lipzen A."/>
            <person name="Lundell T."/>
            <person name="Morin E."/>
            <person name="Murat C."/>
            <person name="Riley R."/>
            <person name="Ohm R."/>
            <person name="Sun H."/>
            <person name="Tunlid A."/>
            <person name="Henrissat B."/>
            <person name="Grigoriev I.V."/>
            <person name="Hibbett D.S."/>
            <person name="Martin F."/>
        </authorList>
    </citation>
    <scope>NUCLEOTIDE SEQUENCE [LARGE SCALE GENOMIC DNA]</scope>
    <source>
        <strain evidence="5">Zn</strain>
    </source>
</reference>
<evidence type="ECO:0000256" key="2">
    <source>
        <dbReference type="SAM" id="SignalP"/>
    </source>
</evidence>
<feature type="domain" description="DUF7707" evidence="3">
    <location>
        <begin position="26"/>
        <end position="125"/>
    </location>
</feature>
<gene>
    <name evidence="4" type="ORF">OIDMADRAFT_144465</name>
</gene>
<evidence type="ECO:0000313" key="4">
    <source>
        <dbReference type="EMBL" id="KIN01819.1"/>
    </source>
</evidence>